<dbReference type="EC" id="3.6.3.-" evidence="5 6"/>
<evidence type="ECO:0000313" key="6">
    <source>
        <dbReference type="EMBL" id="CBK41245.1"/>
    </source>
</evidence>
<proteinExistence type="predicted"/>
<reference evidence="5" key="1">
    <citation type="journal article" date="2008" name="Environ. Microbiol.">
        <title>Environmental genomics reveals a functional chlorite dismutase in the nitrite-oxidizing bacterium 'Candidatus Nitrospira defluvii'.</title>
        <authorList>
            <person name="Maixner F."/>
            <person name="Wagner M."/>
            <person name="Lucker S."/>
            <person name="Pelletier E."/>
            <person name="Schmitz-Esser S."/>
            <person name="Hace K."/>
            <person name="Spieck E."/>
            <person name="Konrat R."/>
            <person name="Le Paslier D."/>
            <person name="Daims H."/>
        </authorList>
    </citation>
    <scope>NUCLEOTIDE SEQUENCE</scope>
</reference>
<dbReference type="KEGG" id="nde:NIDE1504"/>
<gene>
    <name evidence="6" type="ORF">NIDE1504</name>
</gene>
<dbReference type="SMART" id="SM00382">
    <property type="entry name" value="AAA"/>
    <property type="match status" value="1"/>
</dbReference>
<dbReference type="Gene3D" id="3.40.50.300">
    <property type="entry name" value="P-loop containing nucleotide triphosphate hydrolases"/>
    <property type="match status" value="1"/>
</dbReference>
<feature type="domain" description="ABC transporter" evidence="4">
    <location>
        <begin position="6"/>
        <end position="243"/>
    </location>
</feature>
<evidence type="ECO:0000256" key="1">
    <source>
        <dbReference type="ARBA" id="ARBA00022448"/>
    </source>
</evidence>
<keyword evidence="1" id="KW-0813">Transport</keyword>
<dbReference type="GO" id="GO:0016887">
    <property type="term" value="F:ATP hydrolysis activity"/>
    <property type="evidence" value="ECO:0007669"/>
    <property type="project" value="InterPro"/>
</dbReference>
<keyword evidence="3" id="KW-0067">ATP-binding</keyword>
<dbReference type="PANTHER" id="PTHR43023">
    <property type="entry name" value="PROTEIN TRIGALACTOSYLDIACYLGLYCEROL 3, CHLOROPLASTIC"/>
    <property type="match status" value="1"/>
</dbReference>
<dbReference type="HOGENOM" id="CLU_000604_1_22_0"/>
<evidence type="ECO:0000256" key="2">
    <source>
        <dbReference type="ARBA" id="ARBA00022741"/>
    </source>
</evidence>
<dbReference type="PANTHER" id="PTHR43023:SF3">
    <property type="entry name" value="PROTEIN TRIGALACTOSYLDIACYLGLYCEROL 3, CHLOROPLASTIC"/>
    <property type="match status" value="1"/>
</dbReference>
<keyword evidence="2" id="KW-0547">Nucleotide-binding</keyword>
<dbReference type="Pfam" id="PF00005">
    <property type="entry name" value="ABC_tran"/>
    <property type="match status" value="1"/>
</dbReference>
<dbReference type="InterPro" id="IPR003439">
    <property type="entry name" value="ABC_transporter-like_ATP-bd"/>
</dbReference>
<dbReference type="Proteomes" id="UP000001660">
    <property type="component" value="Chromosome"/>
</dbReference>
<reference evidence="6" key="3">
    <citation type="submission" date="2010-03" db="EMBL/GenBank/DDBJ databases">
        <authorList>
            <person name="Genoscope - CEA"/>
        </authorList>
    </citation>
    <scope>NUCLEOTIDE SEQUENCE</scope>
</reference>
<protein>
    <submittedName>
        <fullName evidence="5">ABC-type transport system, ATPase component</fullName>
        <ecNumber evidence="5 6">3.6.3.-</ecNumber>
    </submittedName>
    <submittedName>
        <fullName evidence="6">Putative ABC transporter, ATPase component</fullName>
    </submittedName>
</protein>
<evidence type="ECO:0000313" key="5">
    <source>
        <dbReference type="EMBL" id="ACE75650.1"/>
    </source>
</evidence>
<dbReference type="InterPro" id="IPR003593">
    <property type="entry name" value="AAA+_ATPase"/>
</dbReference>
<name>B3U4T3_9BACT</name>
<evidence type="ECO:0000313" key="7">
    <source>
        <dbReference type="Proteomes" id="UP000001660"/>
    </source>
</evidence>
<dbReference type="eggNOG" id="COG1127">
    <property type="taxonomic scope" value="Bacteria"/>
</dbReference>
<sequence>MNEAALVLEQIRTPMAGSPHVLDVDLRIAAGEFVALVGPSRSGKSLVIELAAGLVRPEAGRVVLLGHEWNDTQESEQTPVRLRVGTVLQQPGLLSNMTLFHNVLLPLRYHHGAMPERSREQAVMAQLERLGVAPMRDRFPAELNQGEVRRAAIARALILDPEVLLLDDPVAGLDAEMVLALKACIEEHRAHHPLTVVAALRAFSPLIEGADRLAVLQDGRVVADGARDTVACAVPEMLRKYVE</sequence>
<reference evidence="6 7" key="2">
    <citation type="journal article" date="2010" name="Proc. Natl. Acad. Sci. U.S.A.">
        <title>A Nitrospira metagenome illuminates the physiology and evolution of globally important nitrite-oxidizing bacteria.</title>
        <authorList>
            <person name="Lucker S."/>
            <person name="Wagner M."/>
            <person name="Maixner F."/>
            <person name="Pelletier E."/>
            <person name="Koch H."/>
            <person name="Vacherie B."/>
            <person name="Rattei T."/>
            <person name="Sinninghe Damste J."/>
            <person name="Spieck E."/>
            <person name="Le Paslier D."/>
            <person name="Daims H."/>
        </authorList>
    </citation>
    <scope>NUCLEOTIDE SEQUENCE [LARGE SCALE GENOMIC DNA]</scope>
</reference>
<organism evidence="5">
    <name type="scientific">Nitrospira defluvii</name>
    <dbReference type="NCBI Taxonomy" id="330214"/>
    <lineage>
        <taxon>Bacteria</taxon>
        <taxon>Pseudomonadati</taxon>
        <taxon>Nitrospirota</taxon>
        <taxon>Nitrospiria</taxon>
        <taxon>Nitrospirales</taxon>
        <taxon>Nitrospiraceae</taxon>
        <taxon>Nitrospira</taxon>
    </lineage>
</organism>
<accession>B3U4T3</accession>
<dbReference type="PROSITE" id="PS50893">
    <property type="entry name" value="ABC_TRANSPORTER_2"/>
    <property type="match status" value="1"/>
</dbReference>
<dbReference type="STRING" id="330214.NIDE1504"/>
<dbReference type="EMBL" id="EU559167">
    <property type="protein sequence ID" value="ACE75650.1"/>
    <property type="molecule type" value="Genomic_DNA"/>
</dbReference>
<dbReference type="InterPro" id="IPR027417">
    <property type="entry name" value="P-loop_NTPase"/>
</dbReference>
<evidence type="ECO:0000256" key="3">
    <source>
        <dbReference type="ARBA" id="ARBA00022840"/>
    </source>
</evidence>
<keyword evidence="5" id="KW-0378">Hydrolase</keyword>
<evidence type="ECO:0000259" key="4">
    <source>
        <dbReference type="PROSITE" id="PS50893"/>
    </source>
</evidence>
<keyword evidence="7" id="KW-1185">Reference proteome</keyword>
<dbReference type="EMBL" id="FP929003">
    <property type="protein sequence ID" value="CBK41245.1"/>
    <property type="molecule type" value="Genomic_DNA"/>
</dbReference>
<dbReference type="GO" id="GO:0005524">
    <property type="term" value="F:ATP binding"/>
    <property type="evidence" value="ECO:0007669"/>
    <property type="project" value="UniProtKB-KW"/>
</dbReference>
<dbReference type="SUPFAM" id="SSF52540">
    <property type="entry name" value="P-loop containing nucleoside triphosphate hydrolases"/>
    <property type="match status" value="1"/>
</dbReference>
<dbReference type="AlphaFoldDB" id="B3U4T3"/>
<dbReference type="OrthoDB" id="9802264at2"/>